<dbReference type="PIRSF" id="PIRSF000429">
    <property type="entry name" value="Ac-CoA_Ac_transf"/>
    <property type="match status" value="1"/>
</dbReference>
<dbReference type="Pfam" id="PF02803">
    <property type="entry name" value="Thiolase_C"/>
    <property type="match status" value="1"/>
</dbReference>
<evidence type="ECO:0000313" key="10">
    <source>
        <dbReference type="EMBL" id="KRK87595.1"/>
    </source>
</evidence>
<feature type="active site" description="Acyl-thioester intermediate" evidence="6">
    <location>
        <position position="88"/>
    </location>
</feature>
<evidence type="ECO:0000256" key="6">
    <source>
        <dbReference type="PIRSR" id="PIRSR000429-1"/>
    </source>
</evidence>
<comment type="similarity">
    <text evidence="1 7">Belongs to the thiolase-like superfamily. Thiolase family.</text>
</comment>
<evidence type="ECO:0000256" key="5">
    <source>
        <dbReference type="ARBA" id="ARBA00030755"/>
    </source>
</evidence>
<dbReference type="PROSITE" id="PS00098">
    <property type="entry name" value="THIOLASE_1"/>
    <property type="match status" value="1"/>
</dbReference>
<feature type="domain" description="Thiolase C-terminal" evidence="9">
    <location>
        <begin position="271"/>
        <end position="392"/>
    </location>
</feature>
<feature type="active site" description="Proton acceptor" evidence="6">
    <location>
        <position position="350"/>
    </location>
</feature>
<dbReference type="SUPFAM" id="SSF53901">
    <property type="entry name" value="Thiolase-like"/>
    <property type="match status" value="2"/>
</dbReference>
<dbReference type="PANTHER" id="PTHR18919">
    <property type="entry name" value="ACETYL-COA C-ACYLTRANSFERASE"/>
    <property type="match status" value="1"/>
</dbReference>
<keyword evidence="3 7" id="KW-0808">Transferase</keyword>
<dbReference type="GO" id="GO:0003985">
    <property type="term" value="F:acetyl-CoA C-acetyltransferase activity"/>
    <property type="evidence" value="ECO:0007669"/>
    <property type="project" value="UniProtKB-EC"/>
</dbReference>
<dbReference type="InterPro" id="IPR020613">
    <property type="entry name" value="Thiolase_CS"/>
</dbReference>
<dbReference type="InterPro" id="IPR016039">
    <property type="entry name" value="Thiolase-like"/>
</dbReference>
<evidence type="ECO:0000256" key="2">
    <source>
        <dbReference type="ARBA" id="ARBA00012705"/>
    </source>
</evidence>
<evidence type="ECO:0000256" key="4">
    <source>
        <dbReference type="ARBA" id="ARBA00023315"/>
    </source>
</evidence>
<evidence type="ECO:0000259" key="8">
    <source>
        <dbReference type="Pfam" id="PF00108"/>
    </source>
</evidence>
<dbReference type="FunFam" id="3.40.47.10:FF:000010">
    <property type="entry name" value="Acetyl-CoA acetyltransferase (Thiolase)"/>
    <property type="match status" value="1"/>
</dbReference>
<dbReference type="InterPro" id="IPR020615">
    <property type="entry name" value="Thiolase_acyl_enz_int_AS"/>
</dbReference>
<reference evidence="10 11" key="1">
    <citation type="journal article" date="2015" name="Genome Announc.">
        <title>Expanding the biotechnology potential of lactobacilli through comparative genomics of 213 strains and associated genera.</title>
        <authorList>
            <person name="Sun Z."/>
            <person name="Harris H.M."/>
            <person name="McCann A."/>
            <person name="Guo C."/>
            <person name="Argimon S."/>
            <person name="Zhang W."/>
            <person name="Yang X."/>
            <person name="Jeffery I.B."/>
            <person name="Cooney J.C."/>
            <person name="Kagawa T.F."/>
            <person name="Liu W."/>
            <person name="Song Y."/>
            <person name="Salvetti E."/>
            <person name="Wrobel A."/>
            <person name="Rasinkangas P."/>
            <person name="Parkhill J."/>
            <person name="Rea M.C."/>
            <person name="O'Sullivan O."/>
            <person name="Ritari J."/>
            <person name="Douillard F.P."/>
            <person name="Paul Ross R."/>
            <person name="Yang R."/>
            <person name="Briner A.E."/>
            <person name="Felis G.E."/>
            <person name="de Vos W.M."/>
            <person name="Barrangou R."/>
            <person name="Klaenhammer T.R."/>
            <person name="Caufield P.W."/>
            <person name="Cui Y."/>
            <person name="Zhang H."/>
            <person name="O'Toole P.W."/>
        </authorList>
    </citation>
    <scope>NUCLEOTIDE SEQUENCE [LARGE SCALE GENOMIC DNA]</scope>
    <source>
        <strain evidence="10 11">DSM 19904</strain>
    </source>
</reference>
<dbReference type="PROSITE" id="PS00737">
    <property type="entry name" value="THIOLASE_2"/>
    <property type="match status" value="1"/>
</dbReference>
<dbReference type="PANTHER" id="PTHR18919:SF107">
    <property type="entry name" value="ACETYL-COA ACETYLTRANSFERASE, CYTOSOLIC"/>
    <property type="match status" value="1"/>
</dbReference>
<dbReference type="InterPro" id="IPR020610">
    <property type="entry name" value="Thiolase_AS"/>
</dbReference>
<accession>A0A0R1KVQ1</accession>
<dbReference type="Proteomes" id="UP000051581">
    <property type="component" value="Unassembled WGS sequence"/>
</dbReference>
<dbReference type="Pfam" id="PF00108">
    <property type="entry name" value="Thiolase_N"/>
    <property type="match status" value="1"/>
</dbReference>
<dbReference type="Gene3D" id="3.40.47.10">
    <property type="match status" value="2"/>
</dbReference>
<dbReference type="PATRIC" id="fig|1423808.3.peg.886"/>
<dbReference type="InterPro" id="IPR020616">
    <property type="entry name" value="Thiolase_N"/>
</dbReference>
<evidence type="ECO:0000256" key="1">
    <source>
        <dbReference type="ARBA" id="ARBA00010982"/>
    </source>
</evidence>
<keyword evidence="4 7" id="KW-0012">Acyltransferase</keyword>
<evidence type="ECO:0000256" key="3">
    <source>
        <dbReference type="ARBA" id="ARBA00022679"/>
    </source>
</evidence>
<comment type="caution">
    <text evidence="10">The sequence shown here is derived from an EMBL/GenBank/DDBJ whole genome shotgun (WGS) entry which is preliminary data.</text>
</comment>
<dbReference type="AlphaFoldDB" id="A0A0R1KVQ1"/>
<gene>
    <name evidence="10" type="ORF">FD17_GL000883</name>
</gene>
<organism evidence="10 11">
    <name type="scientific">Lentilactobacillus sunkii DSM 19904</name>
    <dbReference type="NCBI Taxonomy" id="1423808"/>
    <lineage>
        <taxon>Bacteria</taxon>
        <taxon>Bacillati</taxon>
        <taxon>Bacillota</taxon>
        <taxon>Bacilli</taxon>
        <taxon>Lactobacillales</taxon>
        <taxon>Lactobacillaceae</taxon>
        <taxon>Lentilactobacillus</taxon>
    </lineage>
</organism>
<evidence type="ECO:0000256" key="7">
    <source>
        <dbReference type="RuleBase" id="RU003557"/>
    </source>
</evidence>
<feature type="domain" description="Thiolase N-terminal" evidence="8">
    <location>
        <begin position="4"/>
        <end position="264"/>
    </location>
</feature>
<sequence>MKKIVIIDAKRSAIGKLNGALSSLTAEQLGSKVAKELLEASKVAPSEVDQVIFGNAIQAGNGQNIARQIELNSLIPESKTAFTVNQVCGSGLQAIHQARSSLLLGEAQTIIAGGTESMSNVPYLNMSQRKSTKFGSVTLYDGLQKDGLTDSKTNEPMGMTAENVADQYHVSRQEQDEFALQSHQRAAFATEHHYFNEEIVPIEINQRRSKAPIVIDKDESIRTDTSMTKLSKLSPSFKDHGTVTAGNSAPLNDGASALMMMTEDRANELGLKPMAEILGYAESGIDPSVMGYAPYLAINKLVSNLKMTTDDIDLYEINEAFASQSVAVVRDLGISMDCVNINGGALALGHPLGDSGARIVTTLLHNLKRTNQEFGIAALCMGGGMGSALAIRSL</sequence>
<dbReference type="PROSITE" id="PS00099">
    <property type="entry name" value="THIOLASE_3"/>
    <property type="match status" value="1"/>
</dbReference>
<dbReference type="OrthoDB" id="9764892at2"/>
<dbReference type="NCBIfam" id="TIGR01930">
    <property type="entry name" value="AcCoA-C-Actrans"/>
    <property type="match status" value="1"/>
</dbReference>
<dbReference type="EMBL" id="AZEA01000018">
    <property type="protein sequence ID" value="KRK87595.1"/>
    <property type="molecule type" value="Genomic_DNA"/>
</dbReference>
<dbReference type="InterPro" id="IPR002155">
    <property type="entry name" value="Thiolase"/>
</dbReference>
<dbReference type="CDD" id="cd00751">
    <property type="entry name" value="thiolase"/>
    <property type="match status" value="1"/>
</dbReference>
<feature type="active site" description="Proton acceptor" evidence="6">
    <location>
        <position position="380"/>
    </location>
</feature>
<dbReference type="RefSeq" id="WP_057825959.1">
    <property type="nucleotide sequence ID" value="NZ_AZEA01000018.1"/>
</dbReference>
<dbReference type="EC" id="2.3.1.9" evidence="2"/>
<protein>
    <recommendedName>
        <fullName evidence="2">acetyl-CoA C-acetyltransferase</fullName>
        <ecNumber evidence="2">2.3.1.9</ecNumber>
    </recommendedName>
    <alternativeName>
        <fullName evidence="5">Acetoacetyl-CoA thiolase</fullName>
    </alternativeName>
</protein>
<evidence type="ECO:0000313" key="11">
    <source>
        <dbReference type="Proteomes" id="UP000051581"/>
    </source>
</evidence>
<proteinExistence type="inferred from homology"/>
<name>A0A0R1KVQ1_9LACO</name>
<keyword evidence="11" id="KW-1185">Reference proteome</keyword>
<evidence type="ECO:0000259" key="9">
    <source>
        <dbReference type="Pfam" id="PF02803"/>
    </source>
</evidence>
<dbReference type="InterPro" id="IPR020617">
    <property type="entry name" value="Thiolase_C"/>
</dbReference>